<proteinExistence type="predicted"/>
<feature type="transmembrane region" description="Helical" evidence="7">
    <location>
        <begin position="316"/>
        <end position="346"/>
    </location>
</feature>
<dbReference type="PIRSF" id="PIRSF006066">
    <property type="entry name" value="HI0050"/>
    <property type="match status" value="1"/>
</dbReference>
<protein>
    <submittedName>
        <fullName evidence="9">TRAP dicarboxylate transporter, DctM subunit</fullName>
    </submittedName>
</protein>
<feature type="transmembrane region" description="Helical" evidence="7">
    <location>
        <begin position="358"/>
        <end position="379"/>
    </location>
</feature>
<comment type="subcellular location">
    <subcellularLocation>
        <location evidence="1">Cell inner membrane</location>
        <topology evidence="1">Multi-pass membrane protein</topology>
    </subcellularLocation>
</comment>
<evidence type="ECO:0000259" key="8">
    <source>
        <dbReference type="Pfam" id="PF06808"/>
    </source>
</evidence>
<dbReference type="STRING" id="572547.Amico_1830"/>
<keyword evidence="6 7" id="KW-0472">Membrane</keyword>
<gene>
    <name evidence="9" type="ordered locus">Amico_1830</name>
</gene>
<accession>D5EHB1</accession>
<evidence type="ECO:0000256" key="7">
    <source>
        <dbReference type="SAM" id="Phobius"/>
    </source>
</evidence>
<evidence type="ECO:0000313" key="9">
    <source>
        <dbReference type="EMBL" id="ADE57943.1"/>
    </source>
</evidence>
<feature type="transmembrane region" description="Helical" evidence="7">
    <location>
        <begin position="138"/>
        <end position="161"/>
    </location>
</feature>
<dbReference type="Proteomes" id="UP000002366">
    <property type="component" value="Chromosome"/>
</dbReference>
<feature type="transmembrane region" description="Helical" evidence="7">
    <location>
        <begin position="244"/>
        <end position="264"/>
    </location>
</feature>
<feature type="transmembrane region" description="Helical" evidence="7">
    <location>
        <begin position="276"/>
        <end position="296"/>
    </location>
</feature>
<evidence type="ECO:0000256" key="5">
    <source>
        <dbReference type="ARBA" id="ARBA00022989"/>
    </source>
</evidence>
<dbReference type="OrthoDB" id="2266at2"/>
<feature type="transmembrane region" description="Helical" evidence="7">
    <location>
        <begin position="57"/>
        <end position="77"/>
    </location>
</feature>
<dbReference type="PANTHER" id="PTHR33362:SF3">
    <property type="entry name" value="SIALIC ACID TRAP TRANSPORTER PERMEASE PROTEIN SIAT"/>
    <property type="match status" value="1"/>
</dbReference>
<dbReference type="eggNOG" id="COG1593">
    <property type="taxonomic scope" value="Bacteria"/>
</dbReference>
<sequence length="428" mass="44799">MLLFYVFGTMFLLLFLGVPVAVAIGGSCLVFTPWLVGGIDRVMLLVGQRMITTADSFTLLALPFFILAGTLMSNGGISRKLTDLAEAISGDYPGGLAISAVVACMFFAAVSGSGPATVAAIGAIMIPAMNARGYDKGFSGGLLAAAGGIGVLIPPSIPMIVYGVVSGVSVTDMFIAGVFPGILVGIVLIIVAVTISKKRNYVGEPRDGGFGWVMGKIWDAKYALLMPIIILGGIYSGVFTPTEAGVVAVVYAIILGGVTGGLSLKGLCNAMIEAAVITASCIILMGAAGAFSKFLYMKDLPGMIANMIFSVTTNKFIIMILFNILFLLGGMFIDTLSNILIFVPLLLPIVNQIGIDPIHFGIFVTANLALGMVTPPMGVDLFVAANIVKTPFENILKGAMPFIIANFVAVLIITYVPAISLWPLWIFK</sequence>
<evidence type="ECO:0000256" key="1">
    <source>
        <dbReference type="ARBA" id="ARBA00004429"/>
    </source>
</evidence>
<dbReference type="RefSeq" id="WP_013049205.1">
    <property type="nucleotide sequence ID" value="NC_014011.1"/>
</dbReference>
<keyword evidence="10" id="KW-1185">Reference proteome</keyword>
<dbReference type="AlphaFoldDB" id="D5EHB1"/>
<evidence type="ECO:0000256" key="4">
    <source>
        <dbReference type="ARBA" id="ARBA00022692"/>
    </source>
</evidence>
<keyword evidence="4 7" id="KW-0812">Transmembrane</keyword>
<dbReference type="Pfam" id="PF06808">
    <property type="entry name" value="DctM"/>
    <property type="match status" value="1"/>
</dbReference>
<dbReference type="NCBIfam" id="TIGR00786">
    <property type="entry name" value="dctM"/>
    <property type="match status" value="1"/>
</dbReference>
<dbReference type="KEGG" id="aco:Amico_1830"/>
<evidence type="ECO:0000256" key="3">
    <source>
        <dbReference type="ARBA" id="ARBA00022519"/>
    </source>
</evidence>
<dbReference type="PANTHER" id="PTHR33362">
    <property type="entry name" value="SIALIC ACID TRAP TRANSPORTER PERMEASE PROTEIN SIAT-RELATED"/>
    <property type="match status" value="1"/>
</dbReference>
<evidence type="ECO:0000313" key="10">
    <source>
        <dbReference type="Proteomes" id="UP000002366"/>
    </source>
</evidence>
<reference evidence="9 10" key="1">
    <citation type="journal article" date="2010" name="Stand. Genomic Sci.">
        <title>Complete genome sequence of Aminobacterium colombiense type strain (ALA-1).</title>
        <authorList>
            <person name="Chertkov O."/>
            <person name="Sikorski J."/>
            <person name="Brambilla E."/>
            <person name="Lapidus A."/>
            <person name="Copeland A."/>
            <person name="Glavina Del Rio T."/>
            <person name="Nolan M."/>
            <person name="Lucas S."/>
            <person name="Tice H."/>
            <person name="Cheng J.F."/>
            <person name="Han C."/>
            <person name="Detter J.C."/>
            <person name="Bruce D."/>
            <person name="Tapia R."/>
            <person name="Goodwin L."/>
            <person name="Pitluck S."/>
            <person name="Liolios K."/>
            <person name="Ivanova N."/>
            <person name="Mavromatis K."/>
            <person name="Ovchinnikova G."/>
            <person name="Pati A."/>
            <person name="Chen A."/>
            <person name="Palaniappan K."/>
            <person name="Land M."/>
            <person name="Hauser L."/>
            <person name="Chang Y.J."/>
            <person name="Jeffries C.D."/>
            <person name="Spring S."/>
            <person name="Rohde M."/>
            <person name="Goker M."/>
            <person name="Bristow J."/>
            <person name="Eisen J.A."/>
            <person name="Markowitz V."/>
            <person name="Hugenholtz P."/>
            <person name="Kyrpides N.C."/>
            <person name="Klenk H.P."/>
        </authorList>
    </citation>
    <scope>NUCLEOTIDE SEQUENCE [LARGE SCALE GENOMIC DNA]</scope>
    <source>
        <strain evidence="10">DSM 12261 / ALA-1</strain>
    </source>
</reference>
<evidence type="ECO:0000256" key="2">
    <source>
        <dbReference type="ARBA" id="ARBA00022475"/>
    </source>
</evidence>
<name>D5EHB1_AMICL</name>
<dbReference type="InterPro" id="IPR010656">
    <property type="entry name" value="DctM"/>
</dbReference>
<evidence type="ECO:0000256" key="6">
    <source>
        <dbReference type="ARBA" id="ARBA00023136"/>
    </source>
</evidence>
<dbReference type="HOGENOM" id="CLU_019824_4_1_0"/>
<feature type="transmembrane region" description="Helical" evidence="7">
    <location>
        <begin position="222"/>
        <end position="238"/>
    </location>
</feature>
<dbReference type="InterPro" id="IPR004681">
    <property type="entry name" value="TRAP_DctM"/>
</dbReference>
<feature type="transmembrane region" description="Helical" evidence="7">
    <location>
        <begin position="399"/>
        <end position="427"/>
    </location>
</feature>
<keyword evidence="2" id="KW-1003">Cell membrane</keyword>
<feature type="transmembrane region" description="Helical" evidence="7">
    <location>
        <begin position="97"/>
        <end position="126"/>
    </location>
</feature>
<dbReference type="EMBL" id="CP001997">
    <property type="protein sequence ID" value="ADE57943.1"/>
    <property type="molecule type" value="Genomic_DNA"/>
</dbReference>
<organism evidence="9 10">
    <name type="scientific">Aminobacterium colombiense (strain DSM 12261 / ALA-1)</name>
    <dbReference type="NCBI Taxonomy" id="572547"/>
    <lineage>
        <taxon>Bacteria</taxon>
        <taxon>Thermotogati</taxon>
        <taxon>Synergistota</taxon>
        <taxon>Synergistia</taxon>
        <taxon>Synergistales</taxon>
        <taxon>Aminobacteriaceae</taxon>
        <taxon>Aminobacterium</taxon>
    </lineage>
</organism>
<feature type="domain" description="TRAP C4-dicarboxylate transport system permease DctM subunit" evidence="8">
    <location>
        <begin position="7"/>
        <end position="419"/>
    </location>
</feature>
<feature type="transmembrane region" description="Helical" evidence="7">
    <location>
        <begin position="173"/>
        <end position="196"/>
    </location>
</feature>
<keyword evidence="3" id="KW-0997">Cell inner membrane</keyword>
<keyword evidence="5 7" id="KW-1133">Transmembrane helix</keyword>
<feature type="transmembrane region" description="Helical" evidence="7">
    <location>
        <begin position="12"/>
        <end position="36"/>
    </location>
</feature>
<dbReference type="GO" id="GO:0005886">
    <property type="term" value="C:plasma membrane"/>
    <property type="evidence" value="ECO:0007669"/>
    <property type="project" value="UniProtKB-SubCell"/>
</dbReference>
<dbReference type="GO" id="GO:0022857">
    <property type="term" value="F:transmembrane transporter activity"/>
    <property type="evidence" value="ECO:0007669"/>
    <property type="project" value="TreeGrafter"/>
</dbReference>